<dbReference type="InterPro" id="IPR002723">
    <property type="entry name" value="BpsA_C"/>
</dbReference>
<accession>A0A926DTA8</accession>
<keyword evidence="4 10" id="KW-0745">Spermidine biosynthesis</keyword>
<sequence>MDAYIEIVKDRIALKEGKRAIETVLALLYQKHPMSTKEVARQSFLPIPVVTAMKKEFIKLGVLEQKNGIEITELGRRYIEEALGFGGLDLDLYQNLIEDREWEERFVEELAGQMAAIYERRPQVDVTLDQAKGTPLTAIKRAVLCLKQQSLLGKSVLCVGDDDLVSVAIGFLLKRLYRDIERNRTKICVFEKDARYISYIQEIAKKHNLPIECVALDLREPLPLGYVGMFDCFFTDPPYTVEGMSLFLSRGIGGLKKERGLKVFLSFGQKPVEDVFRVQEAILAHGLILLEQFKAFNEYEGASLLGNISQMMVLESTDHVRAVIPATAVYQEKIYTAEYRDPDSTYCCRACKEILHTGKDKPYQTIEQLKERGCPVCGGVIFDKVRKTAEAAAPHLKKRKSLGEHILADFLGCSSTVLRDVEQIRTFMHEAAKRANASIVSEEFHQFRPWGVSGAIIVKESHLTIHTWPEYEYAAVDLFTCGDSLDIWSAMNYLKEKLECASMETADVARGVVRLGGVDSSMRNLPGEEEEEL</sequence>
<evidence type="ECO:0000313" key="13">
    <source>
        <dbReference type="Proteomes" id="UP000657006"/>
    </source>
</evidence>
<evidence type="ECO:0000313" key="12">
    <source>
        <dbReference type="EMBL" id="MBC8544900.1"/>
    </source>
</evidence>
<dbReference type="InterPro" id="IPR017716">
    <property type="entry name" value="S-AdoMet_deCOase_pro-enz"/>
</dbReference>
<dbReference type="Pfam" id="PF02675">
    <property type="entry name" value="AdoMet_dc"/>
    <property type="match status" value="1"/>
</dbReference>
<evidence type="ECO:0000256" key="8">
    <source>
        <dbReference type="ARBA" id="ARBA00023270"/>
    </source>
</evidence>
<keyword evidence="3 10" id="KW-0068">Autocatalytic cleavage</keyword>
<dbReference type="InterPro" id="IPR003826">
    <property type="entry name" value="AdoMetDC_fam_prok"/>
</dbReference>
<dbReference type="Pfam" id="PF01861">
    <property type="entry name" value="BpsA_C"/>
    <property type="match status" value="1"/>
</dbReference>
<dbReference type="GO" id="GO:0008295">
    <property type="term" value="P:spermidine biosynthetic process"/>
    <property type="evidence" value="ECO:0007669"/>
    <property type="project" value="UniProtKB-UniRule"/>
</dbReference>
<dbReference type="InterPro" id="IPR016067">
    <property type="entry name" value="S-AdoMet_deCO2ase_core"/>
</dbReference>
<dbReference type="SUPFAM" id="SSF53335">
    <property type="entry name" value="S-adenosyl-L-methionine-dependent methyltransferases"/>
    <property type="match status" value="1"/>
</dbReference>
<feature type="site" description="Cleavage (non-hydrolytic); by autolysis" evidence="10">
    <location>
        <begin position="460"/>
        <end position="461"/>
    </location>
</feature>
<evidence type="ECO:0000256" key="3">
    <source>
        <dbReference type="ARBA" id="ARBA00022813"/>
    </source>
</evidence>
<comment type="cofactor">
    <cofactor evidence="10">
        <name>pyruvate</name>
        <dbReference type="ChEBI" id="CHEBI:15361"/>
    </cofactor>
    <text evidence="10">Binds 1 pyruvoyl group covalently per subunit.</text>
</comment>
<comment type="similarity">
    <text evidence="10">Belongs to the prokaryotic AdoMetDC family. Type 1 subfamily.</text>
</comment>
<dbReference type="GO" id="GO:0005829">
    <property type="term" value="C:cytosol"/>
    <property type="evidence" value="ECO:0007669"/>
    <property type="project" value="TreeGrafter"/>
</dbReference>
<gene>
    <name evidence="12" type="primary">speD</name>
    <name evidence="10" type="synonym">speH</name>
    <name evidence="12" type="ORF">H8730_15240</name>
</gene>
<evidence type="ECO:0000256" key="1">
    <source>
        <dbReference type="ARBA" id="ARBA00022691"/>
    </source>
</evidence>
<feature type="active site" description="Proton acceptor; for processing activity" evidence="10">
    <location>
        <position position="466"/>
    </location>
</feature>
<comment type="PTM">
    <text evidence="10">Is synthesized initially as an inactive proenzyme. Formation of the active enzyme involves a self-maturation process in which the active site pyruvoyl group is generated from an internal serine residue via an autocatalytic post-translational modification. Two non-identical subunits are generated from the proenzyme in this reaction, and the pyruvate is formed at the N-terminus of the alpha chain, which is derived from the carboxyl end of the proenzyme. The post-translation cleavage follows an unusual pathway, termed non-hydrolytic serinolysis, in which the side chain hydroxyl group of the serine supplies its oxygen atom to form the C-terminus of the beta chain, while the remainder of the serine residue undergoes an oxidative deamination to produce ammonia and the pyruvoyl group blocking the N-terminus of the alpha chain.</text>
</comment>
<dbReference type="PANTHER" id="PTHR33866">
    <property type="entry name" value="S-ADENOSYLMETHIONINE DECARBOXYLASE PROENZYME"/>
    <property type="match status" value="1"/>
</dbReference>
<reference evidence="12" key="1">
    <citation type="submission" date="2020-08" db="EMBL/GenBank/DDBJ databases">
        <title>Genome public.</title>
        <authorList>
            <person name="Liu C."/>
            <person name="Sun Q."/>
        </authorList>
    </citation>
    <scope>NUCLEOTIDE SEQUENCE</scope>
    <source>
        <strain evidence="12">NSJ-32</strain>
    </source>
</reference>
<comment type="caution">
    <text evidence="12">The sequence shown here is derived from an EMBL/GenBank/DDBJ whole genome shotgun (WGS) entry which is preliminary data.</text>
</comment>
<dbReference type="HAMAP" id="MF_00464">
    <property type="entry name" value="AdoMetDC_1"/>
    <property type="match status" value="1"/>
</dbReference>
<feature type="chain" id="PRO_5038194169" description="S-adenosylmethionine decarboxylase alpha chain" evidence="10">
    <location>
        <begin position="461"/>
        <end position="533"/>
    </location>
</feature>
<proteinExistence type="inferred from homology"/>
<feature type="modified residue" description="Pyruvic acid (Ser); by autocatalysis" evidence="10">
    <location>
        <position position="461"/>
    </location>
</feature>
<feature type="active site" description="Schiff-base intermediate with substrate; via pyruvic acid" evidence="10">
    <location>
        <position position="461"/>
    </location>
</feature>
<keyword evidence="5 10" id="KW-0620">Polyamine biosynthesis</keyword>
<dbReference type="NCBIfam" id="TIGR03330">
    <property type="entry name" value="SAM_DCase_Bsu"/>
    <property type="match status" value="1"/>
</dbReference>
<keyword evidence="1 10" id="KW-0949">S-adenosyl-L-methionine</keyword>
<dbReference type="PANTHER" id="PTHR33866:SF2">
    <property type="entry name" value="S-ADENOSYLMETHIONINE DECARBOXYLASE PROENZYME"/>
    <property type="match status" value="1"/>
</dbReference>
<keyword evidence="2 10" id="KW-0210">Decarboxylase</keyword>
<comment type="function">
    <text evidence="10">Catalyzes the decarboxylation of S-adenosylmethionine to S-adenosylmethioninamine (dcAdoMet), the propylamine donor required for the synthesis of the polyamines spermine and spermidine from the diamine putrescine.</text>
</comment>
<evidence type="ECO:0000256" key="7">
    <source>
        <dbReference type="ARBA" id="ARBA00023239"/>
    </source>
</evidence>
<evidence type="ECO:0000256" key="9">
    <source>
        <dbReference type="ARBA" id="ARBA00023317"/>
    </source>
</evidence>
<name>A0A926DTA8_9FIRM</name>
<evidence type="ECO:0000256" key="4">
    <source>
        <dbReference type="ARBA" id="ARBA00023066"/>
    </source>
</evidence>
<dbReference type="RefSeq" id="WP_177717683.1">
    <property type="nucleotide sequence ID" value="NZ_JACRSQ010000035.1"/>
</dbReference>
<feature type="domain" description="N(4)-bis(aminopropyl)spermidine synthase C-terminal" evidence="11">
    <location>
        <begin position="110"/>
        <end position="309"/>
    </location>
</feature>
<protein>
    <recommendedName>
        <fullName evidence="10">S-adenosylmethionine decarboxylase proenzyme</fullName>
        <shortName evidence="10">AdoMetDC</shortName>
        <shortName evidence="10">SAMDC</shortName>
        <ecNumber evidence="10">4.1.1.50</ecNumber>
    </recommendedName>
    <component>
        <recommendedName>
            <fullName evidence="10">S-adenosylmethionine decarboxylase beta chain</fullName>
        </recommendedName>
    </component>
    <component>
        <recommendedName>
            <fullName evidence="10">S-adenosylmethionine decarboxylase alpha chain</fullName>
        </recommendedName>
    </component>
</protein>
<keyword evidence="6 10" id="KW-0865">Zymogen</keyword>
<keyword evidence="7 10" id="KW-0456">Lyase</keyword>
<evidence type="ECO:0000256" key="10">
    <source>
        <dbReference type="HAMAP-Rule" id="MF_00464"/>
    </source>
</evidence>
<feature type="chain" id="PRO_5038194170" description="S-adenosylmethionine decarboxylase beta chain" evidence="10">
    <location>
        <begin position="1"/>
        <end position="460"/>
    </location>
</feature>
<dbReference type="AlphaFoldDB" id="A0A926DTA8"/>
<evidence type="ECO:0000259" key="11">
    <source>
        <dbReference type="Pfam" id="PF01861"/>
    </source>
</evidence>
<evidence type="ECO:0000256" key="5">
    <source>
        <dbReference type="ARBA" id="ARBA00023115"/>
    </source>
</evidence>
<evidence type="ECO:0000256" key="6">
    <source>
        <dbReference type="ARBA" id="ARBA00023145"/>
    </source>
</evidence>
<dbReference type="GO" id="GO:0004014">
    <property type="term" value="F:adenosylmethionine decarboxylase activity"/>
    <property type="evidence" value="ECO:0007669"/>
    <property type="project" value="UniProtKB-UniRule"/>
</dbReference>
<feature type="active site" description="Proton donor; for catalytic activity" evidence="10">
    <location>
        <position position="481"/>
    </location>
</feature>
<comment type="catalytic activity">
    <reaction evidence="10">
        <text>S-adenosyl-L-methionine + H(+) = S-adenosyl 3-(methylsulfanyl)propylamine + CO2</text>
        <dbReference type="Rhea" id="RHEA:15981"/>
        <dbReference type="ChEBI" id="CHEBI:15378"/>
        <dbReference type="ChEBI" id="CHEBI:16526"/>
        <dbReference type="ChEBI" id="CHEBI:57443"/>
        <dbReference type="ChEBI" id="CHEBI:59789"/>
        <dbReference type="EC" id="4.1.1.50"/>
    </reaction>
</comment>
<organism evidence="12 13">
    <name type="scientific">Bianquea renquensis</name>
    <dbReference type="NCBI Taxonomy" id="2763661"/>
    <lineage>
        <taxon>Bacteria</taxon>
        <taxon>Bacillati</taxon>
        <taxon>Bacillota</taxon>
        <taxon>Clostridia</taxon>
        <taxon>Eubacteriales</taxon>
        <taxon>Bianqueaceae</taxon>
        <taxon>Bianquea</taxon>
    </lineage>
</organism>
<comment type="pathway">
    <text evidence="10">Amine and polyamine biosynthesis; S-adenosylmethioninamine biosynthesis; S-adenosylmethioninamine from S-adenosyl-L-methionine: step 1/1.</text>
</comment>
<dbReference type="SUPFAM" id="SSF56276">
    <property type="entry name" value="S-adenosylmethionine decarboxylase"/>
    <property type="match status" value="1"/>
</dbReference>
<dbReference type="Gene3D" id="3.40.50.150">
    <property type="entry name" value="Vaccinia Virus protein VP39"/>
    <property type="match status" value="1"/>
</dbReference>
<keyword evidence="13" id="KW-1185">Reference proteome</keyword>
<keyword evidence="8 10" id="KW-0704">Schiff base</keyword>
<keyword evidence="9 10" id="KW-0670">Pyruvate</keyword>
<dbReference type="EMBL" id="JACRSQ010000035">
    <property type="protein sequence ID" value="MBC8544900.1"/>
    <property type="molecule type" value="Genomic_DNA"/>
</dbReference>
<evidence type="ECO:0000256" key="2">
    <source>
        <dbReference type="ARBA" id="ARBA00022793"/>
    </source>
</evidence>
<dbReference type="Proteomes" id="UP000657006">
    <property type="component" value="Unassembled WGS sequence"/>
</dbReference>
<comment type="subunit">
    <text evidence="10">Heterotetramer of two alpha and two beta chains arranged as a dimer of alpha/beta heterodimers.</text>
</comment>
<dbReference type="EC" id="4.1.1.50" evidence="10"/>
<dbReference type="InterPro" id="IPR029063">
    <property type="entry name" value="SAM-dependent_MTases_sf"/>
</dbReference>
<dbReference type="Gene3D" id="3.60.90.10">
    <property type="entry name" value="S-adenosylmethionine decarboxylase"/>
    <property type="match status" value="1"/>
</dbReference>